<evidence type="ECO:0000256" key="8">
    <source>
        <dbReference type="PIRNR" id="PIRNR006615"/>
    </source>
</evidence>
<evidence type="ECO:0000256" key="6">
    <source>
        <dbReference type="ARBA" id="ARBA00052755"/>
    </source>
</evidence>
<dbReference type="PROSITE" id="PS52034">
    <property type="entry name" value="PEPTIDASE_M32"/>
    <property type="match status" value="1"/>
</dbReference>
<evidence type="ECO:0000256" key="5">
    <source>
        <dbReference type="ARBA" id="ARBA00023049"/>
    </source>
</evidence>
<evidence type="ECO:0000256" key="10">
    <source>
        <dbReference type="PIRSR" id="PIRSR006615-2"/>
    </source>
</evidence>
<comment type="catalytic activity">
    <reaction evidence="6 8">
        <text>Release of a C-terminal amino acid with broad specificity, except for -Pro.</text>
        <dbReference type="EC" id="3.4.17.19"/>
    </reaction>
</comment>
<dbReference type="GO" id="GO:0006508">
    <property type="term" value="P:proteolysis"/>
    <property type="evidence" value="ECO:0007669"/>
    <property type="project" value="UniProtKB-UniRule"/>
</dbReference>
<keyword evidence="3 8" id="KW-0479">Metal-binding</keyword>
<evidence type="ECO:0000256" key="4">
    <source>
        <dbReference type="ARBA" id="ARBA00022801"/>
    </source>
</evidence>
<gene>
    <name evidence="11" type="ORF">IPV69_25980</name>
</gene>
<evidence type="ECO:0000256" key="2">
    <source>
        <dbReference type="ARBA" id="ARBA00022670"/>
    </source>
</evidence>
<dbReference type="SUPFAM" id="SSF55486">
    <property type="entry name" value="Metalloproteases ('zincins'), catalytic domain"/>
    <property type="match status" value="1"/>
</dbReference>
<dbReference type="RefSeq" id="WP_206292647.1">
    <property type="nucleotide sequence ID" value="NZ_CP063458.1"/>
</dbReference>
<dbReference type="GO" id="GO:0004181">
    <property type="term" value="F:metallocarboxypeptidase activity"/>
    <property type="evidence" value="ECO:0007669"/>
    <property type="project" value="UniProtKB-UniRule"/>
</dbReference>
<name>A0A7M2WVP4_9BACT</name>
<dbReference type="Gene3D" id="1.10.1370.30">
    <property type="match status" value="1"/>
</dbReference>
<comment type="function">
    <text evidence="8">Broad specificity carboxypetidase that releases amino acids sequentially from the C-terminus, including neutral, aromatic, polar and basic residues.</text>
</comment>
<dbReference type="PIRSF" id="PIRSF006615">
    <property type="entry name" value="Zn_crbxpep_Taq"/>
    <property type="match status" value="1"/>
</dbReference>
<feature type="active site" description="Proton donor/acceptor" evidence="10">
    <location>
        <position position="272"/>
    </location>
</feature>
<dbReference type="EC" id="3.4.17.19" evidence="8"/>
<keyword evidence="12" id="KW-1185">Reference proteome</keyword>
<evidence type="ECO:0000256" key="7">
    <source>
        <dbReference type="ARBA" id="ARBA00061580"/>
    </source>
</evidence>
<keyword evidence="4 8" id="KW-0378">Hydrolase</keyword>
<evidence type="ECO:0000256" key="9">
    <source>
        <dbReference type="PIRSR" id="PIRSR006615-1"/>
    </source>
</evidence>
<keyword evidence="9" id="KW-0862">Zinc</keyword>
<dbReference type="PANTHER" id="PTHR34217:SF1">
    <property type="entry name" value="CARBOXYPEPTIDASE 1"/>
    <property type="match status" value="1"/>
</dbReference>
<evidence type="ECO:0000256" key="3">
    <source>
        <dbReference type="ARBA" id="ARBA00022723"/>
    </source>
</evidence>
<sequence length="508" mass="57206">MPTPTDPRQAYLELVKELREIAVIGSIASVLSWDEQTYMPPGATDHRANQASLMARISHERFTSPRLGELIAAVEQSPLVADPQGDIAANIRETRRDYDRSTKLPASLVEEMSRVEVLSQQAWSDARKKSDYAEFRPWLDKVLHLKRQECQCVGFKDDPYDALLDQYEPGETATSVRATFEALRGPLVDLVGKIVGSGRVAPLEILQRNYPAAAQEKFAREAARAVGFNFNEGRLDTSVHPFCTHLGPGDVRMTTRYDEAYFADAFFGVLHETGHALYNQGLPKDQYGLPRGDDVSLGIHESQSRMWENLVGRSRAFWKHFMPQARAAFPQALAGVTEDAWYFAINDVRPSLIRTESDETTYNLHVLLRFELERALLRNDLSTNDLPGAWNERMEKYLGIEPPDDARGCLQDIHWSGGAIGYFPTYTLGNLYAAQFFEQARKDVGDLEGQFARGDFAPLLGWLREKIHSQGMKYTPRQLVMRITGQDLAPTALLAHLRRKAGELYGVS</sequence>
<feature type="binding site" evidence="9">
    <location>
        <position position="271"/>
    </location>
    <ligand>
        <name>Zn(2+)</name>
        <dbReference type="ChEBI" id="CHEBI:29105"/>
        <note>catalytic</note>
    </ligand>
</feature>
<dbReference type="Proteomes" id="UP000593765">
    <property type="component" value="Chromosome"/>
</dbReference>
<feature type="binding site" evidence="9">
    <location>
        <position position="275"/>
    </location>
    <ligand>
        <name>Zn(2+)</name>
        <dbReference type="ChEBI" id="CHEBI:29105"/>
        <note>catalytic</note>
    </ligand>
</feature>
<dbReference type="FunFam" id="1.10.1370.30:FF:000003">
    <property type="entry name" value="Thermostable carboxypeptidase 1"/>
    <property type="match status" value="1"/>
</dbReference>
<keyword evidence="5 8" id="KW-0482">Metalloprotease</keyword>
<dbReference type="EMBL" id="CP063458">
    <property type="protein sequence ID" value="QOV89598.1"/>
    <property type="molecule type" value="Genomic_DNA"/>
</dbReference>
<proteinExistence type="inferred from homology"/>
<dbReference type="PRINTS" id="PR00998">
    <property type="entry name" value="CRBOXYPTASET"/>
</dbReference>
<comment type="similarity">
    <text evidence="7 8">Belongs to the peptidase M32 family.</text>
</comment>
<dbReference type="AlphaFoldDB" id="A0A7M2WVP4"/>
<evidence type="ECO:0000313" key="12">
    <source>
        <dbReference type="Proteomes" id="UP000593765"/>
    </source>
</evidence>
<feature type="binding site" evidence="9">
    <location>
        <position position="301"/>
    </location>
    <ligand>
        <name>Zn(2+)</name>
        <dbReference type="ChEBI" id="CHEBI:29105"/>
        <note>catalytic</note>
    </ligand>
</feature>
<accession>A0A7M2WVP4</accession>
<dbReference type="KEGG" id="hbs:IPV69_25980"/>
<keyword evidence="2 8" id="KW-0645">Protease</keyword>
<keyword evidence="1 8" id="KW-0121">Carboxypeptidase</keyword>
<evidence type="ECO:0000256" key="1">
    <source>
        <dbReference type="ARBA" id="ARBA00022645"/>
    </source>
</evidence>
<dbReference type="CDD" id="cd06460">
    <property type="entry name" value="M32_Taq"/>
    <property type="match status" value="1"/>
</dbReference>
<evidence type="ECO:0000313" key="11">
    <source>
        <dbReference type="EMBL" id="QOV89598.1"/>
    </source>
</evidence>
<comment type="cofactor">
    <cofactor evidence="9">
        <name>Zn(2+)</name>
        <dbReference type="ChEBI" id="CHEBI:29105"/>
    </cofactor>
    <text evidence="9">Binds 1 zinc ion per subunit.</text>
</comment>
<dbReference type="PANTHER" id="PTHR34217">
    <property type="entry name" value="METAL-DEPENDENT CARBOXYPEPTIDASE"/>
    <property type="match status" value="1"/>
</dbReference>
<dbReference type="Pfam" id="PF02074">
    <property type="entry name" value="Peptidase_M32"/>
    <property type="match status" value="1"/>
</dbReference>
<reference evidence="11 12" key="1">
    <citation type="submission" date="2020-10" db="EMBL/GenBank/DDBJ databases">
        <title>Wide distribution of Phycisphaera-like planctomycetes from WD2101 soil group in peatlands and genome analysis of the first cultivated representative.</title>
        <authorList>
            <person name="Dedysh S.N."/>
            <person name="Beletsky A.V."/>
            <person name="Ivanova A."/>
            <person name="Kulichevskaya I.S."/>
            <person name="Suzina N.E."/>
            <person name="Philippov D.A."/>
            <person name="Rakitin A.L."/>
            <person name="Mardanov A.V."/>
            <person name="Ravin N.V."/>
        </authorList>
    </citation>
    <scope>NUCLEOTIDE SEQUENCE [LARGE SCALE GENOMIC DNA]</scope>
    <source>
        <strain evidence="11 12">M1803</strain>
    </source>
</reference>
<organism evidence="11 12">
    <name type="scientific">Humisphaera borealis</name>
    <dbReference type="NCBI Taxonomy" id="2807512"/>
    <lineage>
        <taxon>Bacteria</taxon>
        <taxon>Pseudomonadati</taxon>
        <taxon>Planctomycetota</taxon>
        <taxon>Phycisphaerae</taxon>
        <taxon>Tepidisphaerales</taxon>
        <taxon>Tepidisphaeraceae</taxon>
        <taxon>Humisphaera</taxon>
    </lineage>
</organism>
<dbReference type="GO" id="GO:0008270">
    <property type="term" value="F:zinc ion binding"/>
    <property type="evidence" value="ECO:0007669"/>
    <property type="project" value="UniProtKB-ARBA"/>
</dbReference>
<dbReference type="InterPro" id="IPR001333">
    <property type="entry name" value="Peptidase_M32_Taq"/>
</dbReference>
<protein>
    <recommendedName>
        <fullName evidence="8">Metal-dependent carboxypeptidase</fullName>
        <ecNumber evidence="8">3.4.17.19</ecNumber>
    </recommendedName>
</protein>